<dbReference type="AlphaFoldDB" id="A0A6A7BPM8"/>
<reference evidence="2" key="1">
    <citation type="journal article" date="2020" name="Stud. Mycol.">
        <title>101 Dothideomycetes genomes: a test case for predicting lifestyles and emergence of pathogens.</title>
        <authorList>
            <person name="Haridas S."/>
            <person name="Albert R."/>
            <person name="Binder M."/>
            <person name="Bloem J."/>
            <person name="Labutti K."/>
            <person name="Salamov A."/>
            <person name="Andreopoulos B."/>
            <person name="Baker S."/>
            <person name="Barry K."/>
            <person name="Bills G."/>
            <person name="Bluhm B."/>
            <person name="Cannon C."/>
            <person name="Castanera R."/>
            <person name="Culley D."/>
            <person name="Daum C."/>
            <person name="Ezra D."/>
            <person name="Gonzalez J."/>
            <person name="Henrissat B."/>
            <person name="Kuo A."/>
            <person name="Liang C."/>
            <person name="Lipzen A."/>
            <person name="Lutzoni F."/>
            <person name="Magnuson J."/>
            <person name="Mondo S."/>
            <person name="Nolan M."/>
            <person name="Ohm R."/>
            <person name="Pangilinan J."/>
            <person name="Park H.-J."/>
            <person name="Ramirez L."/>
            <person name="Alfaro M."/>
            <person name="Sun H."/>
            <person name="Tritt A."/>
            <person name="Yoshinaga Y."/>
            <person name="Zwiers L.-H."/>
            <person name="Turgeon B."/>
            <person name="Goodwin S."/>
            <person name="Spatafora J."/>
            <person name="Crous P."/>
            <person name="Grigoriev I."/>
        </authorList>
    </citation>
    <scope>NUCLEOTIDE SEQUENCE</scope>
    <source>
        <strain evidence="2">CBS 480.64</strain>
    </source>
</reference>
<name>A0A6A7BPM8_9PEZI</name>
<protein>
    <submittedName>
        <fullName evidence="2">Uncharacterized protein</fullName>
    </submittedName>
</protein>
<dbReference type="Proteomes" id="UP000799421">
    <property type="component" value="Unassembled WGS sequence"/>
</dbReference>
<feature type="region of interest" description="Disordered" evidence="1">
    <location>
        <begin position="303"/>
        <end position="335"/>
    </location>
</feature>
<feature type="region of interest" description="Disordered" evidence="1">
    <location>
        <begin position="398"/>
        <end position="521"/>
    </location>
</feature>
<feature type="compositionally biased region" description="Acidic residues" evidence="1">
    <location>
        <begin position="439"/>
        <end position="456"/>
    </location>
</feature>
<feature type="compositionally biased region" description="Polar residues" evidence="1">
    <location>
        <begin position="239"/>
        <end position="252"/>
    </location>
</feature>
<proteinExistence type="predicted"/>
<feature type="compositionally biased region" description="Basic and acidic residues" evidence="1">
    <location>
        <begin position="512"/>
        <end position="521"/>
    </location>
</feature>
<dbReference type="EMBL" id="MU006056">
    <property type="protein sequence ID" value="KAF2857244.1"/>
    <property type="molecule type" value="Genomic_DNA"/>
</dbReference>
<evidence type="ECO:0000313" key="3">
    <source>
        <dbReference type="Proteomes" id="UP000799421"/>
    </source>
</evidence>
<feature type="region of interest" description="Disordered" evidence="1">
    <location>
        <begin position="352"/>
        <end position="373"/>
    </location>
</feature>
<evidence type="ECO:0000313" key="2">
    <source>
        <dbReference type="EMBL" id="KAF2857244.1"/>
    </source>
</evidence>
<evidence type="ECO:0000256" key="1">
    <source>
        <dbReference type="SAM" id="MobiDB-lite"/>
    </source>
</evidence>
<organism evidence="2 3">
    <name type="scientific">Piedraia hortae CBS 480.64</name>
    <dbReference type="NCBI Taxonomy" id="1314780"/>
    <lineage>
        <taxon>Eukaryota</taxon>
        <taxon>Fungi</taxon>
        <taxon>Dikarya</taxon>
        <taxon>Ascomycota</taxon>
        <taxon>Pezizomycotina</taxon>
        <taxon>Dothideomycetes</taxon>
        <taxon>Dothideomycetidae</taxon>
        <taxon>Capnodiales</taxon>
        <taxon>Piedraiaceae</taxon>
        <taxon>Piedraia</taxon>
    </lineage>
</organism>
<sequence>MRRKFSRPDVPVHQTLSPSEHSVARAFLFHLYHAGYSFDQIAHEVGQRDALSEAYKSMGLPRPRFQQPQMPLNDSSKAIRGDTIPNKSPKPRPAKKAPPKPAAQSRAEYLEKLKQIKLKPTAITPNHPIQLPIHSIDQQSSAAALKPAVNPRLPNVQKVHTPAPIPKTPNKDTRAKSVVKTELLKQRLAQLKADMAAKQTPAPSLPSPNVKNDSMPANSVSPSMMPESEKSSKLHNHVPNGQCTTASISQKSPAEAQPIQLSILGGAASRQPFTLPGLFMDTARDQSIPVPQSPTVLQNVPAPPENTAPKPTVSAAPSLPRQIVDPSPARRIPRFGSSRRDSELERIIIEVSSEDEESPAVPTSKAAHPDPGDLLEKQKAIEMLQRQIAHREALLQTNGRLSQAKAPAPVAIAKDAERVPAKTSQENAVAMQATPGESEQGDDELSDGEIVEDDESPSTPGDSLDNADVNAEGPMDVDSTSSSDDEGSLGERSDNQQPANNLAPEPQPCVARPDEPSQVRL</sequence>
<feature type="region of interest" description="Disordered" evidence="1">
    <location>
        <begin position="60"/>
        <end position="106"/>
    </location>
</feature>
<feature type="region of interest" description="Disordered" evidence="1">
    <location>
        <begin position="154"/>
        <end position="177"/>
    </location>
</feature>
<gene>
    <name evidence="2" type="ORF">K470DRAFT_261017</name>
</gene>
<accession>A0A6A7BPM8</accession>
<keyword evidence="3" id="KW-1185">Reference proteome</keyword>
<feature type="compositionally biased region" description="Basic residues" evidence="1">
    <location>
        <begin position="89"/>
        <end position="98"/>
    </location>
</feature>
<feature type="compositionally biased region" description="Polar residues" evidence="1">
    <location>
        <begin position="207"/>
        <end position="220"/>
    </location>
</feature>
<feature type="region of interest" description="Disordered" evidence="1">
    <location>
        <begin position="194"/>
        <end position="254"/>
    </location>
</feature>
<feature type="compositionally biased region" description="Polar residues" evidence="1">
    <location>
        <begin position="66"/>
        <end position="76"/>
    </location>
</feature>